<proteinExistence type="predicted"/>
<dbReference type="EMBL" id="FRCS01000025">
    <property type="protein sequence ID" value="SHN47607.1"/>
    <property type="molecule type" value="Genomic_DNA"/>
</dbReference>
<organism evidence="2 3">
    <name type="scientific">Cryptosporangium aurantiacum</name>
    <dbReference type="NCBI Taxonomy" id="134849"/>
    <lineage>
        <taxon>Bacteria</taxon>
        <taxon>Bacillati</taxon>
        <taxon>Actinomycetota</taxon>
        <taxon>Actinomycetes</taxon>
        <taxon>Cryptosporangiales</taxon>
        <taxon>Cryptosporangiaceae</taxon>
        <taxon>Cryptosporangium</taxon>
    </lineage>
</organism>
<dbReference type="STRING" id="134849.SAMN05443668_12567"/>
<accession>A0A1M7RMQ0</accession>
<name>A0A1M7RMQ0_9ACTN</name>
<evidence type="ECO:0000256" key="1">
    <source>
        <dbReference type="SAM" id="MobiDB-lite"/>
    </source>
</evidence>
<sequence>MPAAGQAIFVDRSGRRKRVLTWVLAATGAVALAYAAALIGSMLGAYHADGHGSSLPRPGETTTVERPSSPATRTPPATTPAARAATAPAETAAAAPAETAATAPAERSSTDRATGAQRPAPRRTDRETPPQSAPPSPSPTPSDFWSRLFPGGGG</sequence>
<feature type="compositionally biased region" description="Pro residues" evidence="1">
    <location>
        <begin position="131"/>
        <end position="140"/>
    </location>
</feature>
<keyword evidence="3" id="KW-1185">Reference proteome</keyword>
<feature type="compositionally biased region" description="Low complexity" evidence="1">
    <location>
        <begin position="65"/>
        <end position="107"/>
    </location>
</feature>
<dbReference type="AlphaFoldDB" id="A0A1M7RMQ0"/>
<evidence type="ECO:0000313" key="3">
    <source>
        <dbReference type="Proteomes" id="UP000184440"/>
    </source>
</evidence>
<dbReference type="Proteomes" id="UP000184440">
    <property type="component" value="Unassembled WGS sequence"/>
</dbReference>
<reference evidence="2 3" key="1">
    <citation type="submission" date="2016-11" db="EMBL/GenBank/DDBJ databases">
        <authorList>
            <person name="Jaros S."/>
            <person name="Januszkiewicz K."/>
            <person name="Wedrychowicz H."/>
        </authorList>
    </citation>
    <scope>NUCLEOTIDE SEQUENCE [LARGE SCALE GENOMIC DNA]</scope>
    <source>
        <strain evidence="2 3">DSM 46144</strain>
    </source>
</reference>
<evidence type="ECO:0000313" key="2">
    <source>
        <dbReference type="EMBL" id="SHN47607.1"/>
    </source>
</evidence>
<protein>
    <submittedName>
        <fullName evidence="2">Uncharacterized protein</fullName>
    </submittedName>
</protein>
<gene>
    <name evidence="2" type="ORF">SAMN05443668_12567</name>
</gene>
<feature type="region of interest" description="Disordered" evidence="1">
    <location>
        <begin position="51"/>
        <end position="154"/>
    </location>
</feature>